<feature type="transmembrane region" description="Helical" evidence="1">
    <location>
        <begin position="190"/>
        <end position="213"/>
    </location>
</feature>
<reference evidence="2 3" key="1">
    <citation type="submission" date="2011-04" db="EMBL/GenBank/DDBJ databases">
        <title>The Genome Sequence of Clostridium citroniae WAL-19142.</title>
        <authorList>
            <consortium name="The Broad Institute Genome Sequencing Platform"/>
            <person name="Earl A."/>
            <person name="Ward D."/>
            <person name="Feldgarden M."/>
            <person name="Gevers D."/>
            <person name="Warren Y.A."/>
            <person name="Tyrrell K.L."/>
            <person name="Citron D.M."/>
            <person name="Goldstein E.J."/>
            <person name="Daigneault M."/>
            <person name="Allen-Vercoe E."/>
            <person name="Young S.K."/>
            <person name="Zeng Q."/>
            <person name="Gargeya S."/>
            <person name="Fitzgerald M."/>
            <person name="Haas B."/>
            <person name="Abouelleil A."/>
            <person name="Alvarado L."/>
            <person name="Arachchi H.M."/>
            <person name="Berlin A."/>
            <person name="Brown A."/>
            <person name="Chapman S.B."/>
            <person name="Chen Z."/>
            <person name="Dunbar C."/>
            <person name="Freedman E."/>
            <person name="Gearin G."/>
            <person name="Gellesch M."/>
            <person name="Goldberg J."/>
            <person name="Griggs A."/>
            <person name="Gujja S."/>
            <person name="Heilman E.R."/>
            <person name="Heiman D."/>
            <person name="Howarth C."/>
            <person name="Larson L."/>
            <person name="Lui A."/>
            <person name="MacDonald P.J."/>
            <person name="Mehta T."/>
            <person name="Montmayeur A."/>
            <person name="Murphy C."/>
            <person name="Neiman D."/>
            <person name="Pearson M."/>
            <person name="Priest M."/>
            <person name="Roberts A."/>
            <person name="Saif S."/>
            <person name="Shea T."/>
            <person name="Shenoy N."/>
            <person name="Sisk P."/>
            <person name="Stolte C."/>
            <person name="Sykes S."/>
            <person name="White J."/>
            <person name="Yandava C."/>
            <person name="Wortman J."/>
            <person name="Nusbaum C."/>
            <person name="Birren B."/>
        </authorList>
    </citation>
    <scope>NUCLEOTIDE SEQUENCE [LARGE SCALE GENOMIC DNA]</scope>
    <source>
        <strain evidence="2 3">WAL-19142</strain>
    </source>
</reference>
<feature type="transmembrane region" description="Helical" evidence="1">
    <location>
        <begin position="7"/>
        <end position="30"/>
    </location>
</feature>
<dbReference type="GeneID" id="93164212"/>
<keyword evidence="1" id="KW-0812">Transmembrane</keyword>
<feature type="transmembrane region" description="Helical" evidence="1">
    <location>
        <begin position="163"/>
        <end position="178"/>
    </location>
</feature>
<dbReference type="OrthoDB" id="9781069at2"/>
<keyword evidence="1" id="KW-0472">Membrane</keyword>
<dbReference type="InterPro" id="IPR008875">
    <property type="entry name" value="TraX"/>
</dbReference>
<organism evidence="2 3">
    <name type="scientific">[Clostridium] citroniae WAL-19142</name>
    <dbReference type="NCBI Taxonomy" id="742734"/>
    <lineage>
        <taxon>Bacteria</taxon>
        <taxon>Bacillati</taxon>
        <taxon>Bacillota</taxon>
        <taxon>Clostridia</taxon>
        <taxon>Lachnospirales</taxon>
        <taxon>Lachnospiraceae</taxon>
        <taxon>Enterocloster</taxon>
    </lineage>
</organism>
<evidence type="ECO:0000313" key="3">
    <source>
        <dbReference type="Proteomes" id="UP000037392"/>
    </source>
</evidence>
<dbReference type="AlphaFoldDB" id="A0A0J9C3S5"/>
<protein>
    <recommendedName>
        <fullName evidence="4">TraX protein</fullName>
    </recommendedName>
</protein>
<dbReference type="RefSeq" id="WP_045093553.1">
    <property type="nucleotide sequence ID" value="NZ_KQ235878.1"/>
</dbReference>
<evidence type="ECO:0000256" key="1">
    <source>
        <dbReference type="SAM" id="Phobius"/>
    </source>
</evidence>
<comment type="caution">
    <text evidence="2">The sequence shown here is derived from an EMBL/GenBank/DDBJ whole genome shotgun (WGS) entry which is preliminary data.</text>
</comment>
<accession>A0A0J9C3S5</accession>
<gene>
    <name evidence="2" type="ORF">HMPREF9470_02557</name>
</gene>
<evidence type="ECO:0000313" key="2">
    <source>
        <dbReference type="EMBL" id="KMW19817.1"/>
    </source>
</evidence>
<proteinExistence type="predicted"/>
<feature type="transmembrane region" description="Helical" evidence="1">
    <location>
        <begin position="50"/>
        <end position="74"/>
    </location>
</feature>
<dbReference type="Proteomes" id="UP000037392">
    <property type="component" value="Unassembled WGS sequence"/>
</dbReference>
<feature type="transmembrane region" description="Helical" evidence="1">
    <location>
        <begin position="86"/>
        <end position="106"/>
    </location>
</feature>
<sequence length="249" mass="28384">MKLSSNALKWIAMAAMLTDHIGLVLFEYLYVYKGPLLGYCPLLQTPWENVVGIVGYTMRVVGRISFPLYCFLLTEGFLHTRSWRKYWLRLMAFALISEIPFSLAVFDMWVGSVRNVFFELATGILMLQGFRMAQRYYDLRRNVWMLLVFCAASAAAWLGQMDYGVEGMVLIAVFYFLREHRTARAGAGGLVAFTGSWESCFGSGALSAVFLLLYSGEKGGQGNKYLFYCFYPLHLLVLFLIRRYALGIM</sequence>
<feature type="transmembrane region" description="Helical" evidence="1">
    <location>
        <begin position="225"/>
        <end position="245"/>
    </location>
</feature>
<dbReference type="Pfam" id="PF05857">
    <property type="entry name" value="TraX"/>
    <property type="match status" value="1"/>
</dbReference>
<evidence type="ECO:0008006" key="4">
    <source>
        <dbReference type="Google" id="ProtNLM"/>
    </source>
</evidence>
<dbReference type="EMBL" id="ADLK01000020">
    <property type="protein sequence ID" value="KMW19817.1"/>
    <property type="molecule type" value="Genomic_DNA"/>
</dbReference>
<dbReference type="PATRIC" id="fig|742734.4.peg.2739"/>
<keyword evidence="1" id="KW-1133">Transmembrane helix</keyword>
<name>A0A0J9C3S5_9FIRM</name>